<sequence>MNSTQLANRLGKVILSGTWIANTNIKDQIENLDYTIANKQVQSLNTIAILAQHIHYYVSGIKNVFINGHLEIRDKFSFDFPPITSQKQWNSFQNLFWKDTEELIQHISDLSESELQNPFVDEKYGSYQRNIDGLIEHAYYHLGQIVLIKKMIESS</sequence>
<accession>A0ABU7W6E9</accession>
<comment type="caution">
    <text evidence="1">The sequence shown here is derived from an EMBL/GenBank/DDBJ whole genome shotgun (WGS) entry which is preliminary data.</text>
</comment>
<protein>
    <submittedName>
        <fullName evidence="1">DUF1572 domain-containing protein</fullName>
    </submittedName>
</protein>
<reference evidence="1 2" key="1">
    <citation type="submission" date="2024-02" db="EMBL/GenBank/DDBJ databases">
        <title>Winogradskyella poriferorum JCM 12885.</title>
        <authorList>
            <person name="Zhang D.-F."/>
            <person name="Fu Z.-Y."/>
        </authorList>
    </citation>
    <scope>NUCLEOTIDE SEQUENCE [LARGE SCALE GENOMIC DNA]</scope>
    <source>
        <strain evidence="1 2">JCM 12885</strain>
    </source>
</reference>
<dbReference type="EMBL" id="JAZHOU010000003">
    <property type="protein sequence ID" value="MEF3079546.1"/>
    <property type="molecule type" value="Genomic_DNA"/>
</dbReference>
<organism evidence="1 2">
    <name type="scientific">Winogradskyella poriferorum</name>
    <dbReference type="NCBI Taxonomy" id="307627"/>
    <lineage>
        <taxon>Bacteria</taxon>
        <taxon>Pseudomonadati</taxon>
        <taxon>Bacteroidota</taxon>
        <taxon>Flavobacteriia</taxon>
        <taxon>Flavobacteriales</taxon>
        <taxon>Flavobacteriaceae</taxon>
        <taxon>Winogradskyella</taxon>
    </lineage>
</organism>
<dbReference type="RefSeq" id="WP_331810304.1">
    <property type="nucleotide sequence ID" value="NZ_JAZHOU010000003.1"/>
</dbReference>
<proteinExistence type="predicted"/>
<dbReference type="SUPFAM" id="SSF109854">
    <property type="entry name" value="DinB/YfiT-like putative metalloenzymes"/>
    <property type="match status" value="1"/>
</dbReference>
<dbReference type="Proteomes" id="UP001356704">
    <property type="component" value="Unassembled WGS sequence"/>
</dbReference>
<keyword evidence="2" id="KW-1185">Reference proteome</keyword>
<dbReference type="Gene3D" id="1.20.120.450">
    <property type="entry name" value="dinb family like domain"/>
    <property type="match status" value="1"/>
</dbReference>
<gene>
    <name evidence="1" type="ORF">V1468_11055</name>
</gene>
<evidence type="ECO:0000313" key="2">
    <source>
        <dbReference type="Proteomes" id="UP001356704"/>
    </source>
</evidence>
<dbReference type="InterPro" id="IPR034660">
    <property type="entry name" value="DinB/YfiT-like"/>
</dbReference>
<evidence type="ECO:0000313" key="1">
    <source>
        <dbReference type="EMBL" id="MEF3079546.1"/>
    </source>
</evidence>
<name>A0ABU7W6E9_9FLAO</name>